<dbReference type="PANTHER" id="PTHR23508">
    <property type="entry name" value="CARBOXYLIC ACID TRANSPORTER PROTEIN HOMOLOG"/>
    <property type="match status" value="1"/>
</dbReference>
<reference evidence="8 11" key="1">
    <citation type="submission" date="2015-12" db="EMBL/GenBank/DDBJ databases">
        <title>Bacillus cereus Group isolate.</title>
        <authorList>
            <person name="Kovac J."/>
        </authorList>
    </citation>
    <scope>NUCLEOTIDE SEQUENCE [LARGE SCALE GENOMIC DNA]</scope>
    <source>
        <strain evidence="8 11">FSL W8-0275</strain>
    </source>
</reference>
<dbReference type="InterPro" id="IPR005829">
    <property type="entry name" value="Sugar_transporter_CS"/>
</dbReference>
<dbReference type="EMBL" id="LOMT01000002">
    <property type="protein sequence ID" value="KXY04140.1"/>
    <property type="molecule type" value="Genomic_DNA"/>
</dbReference>
<reference evidence="9 12" key="2">
    <citation type="submission" date="2020-12" db="EMBL/GenBank/DDBJ databases">
        <title>Genome assembly for a thermostable protease producing Bacillus cereus MAKP1 strain isolated from chicken gut.</title>
        <authorList>
            <person name="Malaviya A."/>
        </authorList>
    </citation>
    <scope>NUCLEOTIDE SEQUENCE [LARGE SCALE GENOMIC DNA]</scope>
    <source>
        <strain evidence="9 12">MAKP1</strain>
    </source>
</reference>
<evidence type="ECO:0000259" key="7">
    <source>
        <dbReference type="PROSITE" id="PS50850"/>
    </source>
</evidence>
<feature type="transmembrane region" description="Helical" evidence="6">
    <location>
        <begin position="368"/>
        <end position="389"/>
    </location>
</feature>
<evidence type="ECO:0000256" key="1">
    <source>
        <dbReference type="ARBA" id="ARBA00004651"/>
    </source>
</evidence>
<dbReference type="GO" id="GO:0046943">
    <property type="term" value="F:carboxylic acid transmembrane transporter activity"/>
    <property type="evidence" value="ECO:0007669"/>
    <property type="project" value="TreeGrafter"/>
</dbReference>
<dbReference type="GeneID" id="45025245"/>
<dbReference type="RefSeq" id="WP_000521091.1">
    <property type="nucleotide sequence ID" value="NZ_AP022927.1"/>
</dbReference>
<dbReference type="OMA" id="PTWIGVC"/>
<feature type="transmembrane region" description="Helical" evidence="6">
    <location>
        <begin position="164"/>
        <end position="183"/>
    </location>
</feature>
<feature type="transmembrane region" description="Helical" evidence="6">
    <location>
        <begin position="103"/>
        <end position="124"/>
    </location>
</feature>
<name>A0A0G8DZ69_BACCE</name>
<protein>
    <submittedName>
        <fullName evidence="8">MFS transporter</fullName>
    </submittedName>
</protein>
<keyword evidence="3 6" id="KW-0812">Transmembrane</keyword>
<dbReference type="Proteomes" id="UP001163707">
    <property type="component" value="Chromosome"/>
</dbReference>
<accession>A0A0G8DZ69</accession>
<dbReference type="GO" id="GO:0005886">
    <property type="term" value="C:plasma membrane"/>
    <property type="evidence" value="ECO:0007669"/>
    <property type="project" value="UniProtKB-SubCell"/>
</dbReference>
<evidence type="ECO:0000256" key="6">
    <source>
        <dbReference type="SAM" id="Phobius"/>
    </source>
</evidence>
<dbReference type="AlphaFoldDB" id="A0A0G8DZ69"/>
<dbReference type="InterPro" id="IPR036259">
    <property type="entry name" value="MFS_trans_sf"/>
</dbReference>
<evidence type="ECO:0000313" key="12">
    <source>
        <dbReference type="Proteomes" id="UP000613452"/>
    </source>
</evidence>
<feature type="transmembrane region" description="Helical" evidence="6">
    <location>
        <begin position="136"/>
        <end position="158"/>
    </location>
</feature>
<dbReference type="InterPro" id="IPR020846">
    <property type="entry name" value="MFS_dom"/>
</dbReference>
<feature type="transmembrane region" description="Helical" evidence="6">
    <location>
        <begin position="280"/>
        <end position="299"/>
    </location>
</feature>
<keyword evidence="2" id="KW-0813">Transport</keyword>
<feature type="transmembrane region" description="Helical" evidence="6">
    <location>
        <begin position="78"/>
        <end position="97"/>
    </location>
</feature>
<evidence type="ECO:0000256" key="2">
    <source>
        <dbReference type="ARBA" id="ARBA00022448"/>
    </source>
</evidence>
<evidence type="ECO:0000313" key="9">
    <source>
        <dbReference type="EMBL" id="MBK1606375.1"/>
    </source>
</evidence>
<feature type="transmembrane region" description="Helical" evidence="6">
    <location>
        <begin position="217"/>
        <end position="237"/>
    </location>
</feature>
<dbReference type="PATRIC" id="fig|1396.432.peg.3519"/>
<evidence type="ECO:0000313" key="8">
    <source>
        <dbReference type="EMBL" id="KXY04140.1"/>
    </source>
</evidence>
<feature type="transmembrane region" description="Helical" evidence="6">
    <location>
        <begin position="49"/>
        <end position="69"/>
    </location>
</feature>
<feature type="transmembrane region" description="Helical" evidence="6">
    <location>
        <begin position="252"/>
        <end position="273"/>
    </location>
</feature>
<dbReference type="InterPro" id="IPR011701">
    <property type="entry name" value="MFS"/>
</dbReference>
<organism evidence="8 11">
    <name type="scientific">Bacillus cereus</name>
    <dbReference type="NCBI Taxonomy" id="1396"/>
    <lineage>
        <taxon>Bacteria</taxon>
        <taxon>Bacillati</taxon>
        <taxon>Bacillota</taxon>
        <taxon>Bacilli</taxon>
        <taxon>Bacillales</taxon>
        <taxon>Bacillaceae</taxon>
        <taxon>Bacillus</taxon>
        <taxon>Bacillus cereus group</taxon>
    </lineage>
</organism>
<evidence type="ECO:0000313" key="11">
    <source>
        <dbReference type="Proteomes" id="UP000075591"/>
    </source>
</evidence>
<feature type="transmembrane region" description="Helical" evidence="6">
    <location>
        <begin position="12"/>
        <end position="37"/>
    </location>
</feature>
<dbReference type="EMBL" id="JAEFBZ010000001">
    <property type="protein sequence ID" value="MBK1606375.1"/>
    <property type="molecule type" value="Genomic_DNA"/>
</dbReference>
<dbReference type="SUPFAM" id="SSF103473">
    <property type="entry name" value="MFS general substrate transporter"/>
    <property type="match status" value="1"/>
</dbReference>
<gene>
    <name evidence="8" type="ORF">AT274_07210</name>
    <name evidence="9" type="ORF">JCR31_00390</name>
    <name evidence="10" type="ORF">OK229_09475</name>
</gene>
<feature type="transmembrane region" description="Helical" evidence="6">
    <location>
        <begin position="339"/>
        <end position="362"/>
    </location>
</feature>
<dbReference type="PANTHER" id="PTHR23508:SF10">
    <property type="entry name" value="CARBOXYLIC ACID TRANSPORTER PROTEIN HOMOLOG"/>
    <property type="match status" value="1"/>
</dbReference>
<keyword evidence="5 6" id="KW-0472">Membrane</keyword>
<evidence type="ECO:0000313" key="10">
    <source>
        <dbReference type="EMBL" id="UYW71087.1"/>
    </source>
</evidence>
<evidence type="ECO:0000256" key="5">
    <source>
        <dbReference type="ARBA" id="ARBA00023136"/>
    </source>
</evidence>
<keyword evidence="4 6" id="KW-1133">Transmembrane helix</keyword>
<dbReference type="Gene3D" id="1.20.1250.20">
    <property type="entry name" value="MFS general substrate transporter like domains"/>
    <property type="match status" value="1"/>
</dbReference>
<dbReference type="Proteomes" id="UP000075591">
    <property type="component" value="Unassembled WGS sequence"/>
</dbReference>
<dbReference type="PROSITE" id="PS00217">
    <property type="entry name" value="SUGAR_TRANSPORT_2"/>
    <property type="match status" value="1"/>
</dbReference>
<evidence type="ECO:0000256" key="4">
    <source>
        <dbReference type="ARBA" id="ARBA00022989"/>
    </source>
</evidence>
<dbReference type="EMBL" id="CP109872">
    <property type="protein sequence ID" value="UYW71087.1"/>
    <property type="molecule type" value="Genomic_DNA"/>
</dbReference>
<dbReference type="PROSITE" id="PS50850">
    <property type="entry name" value="MFS"/>
    <property type="match status" value="1"/>
</dbReference>
<dbReference type="PROSITE" id="PS00216">
    <property type="entry name" value="SUGAR_TRANSPORT_1"/>
    <property type="match status" value="1"/>
</dbReference>
<dbReference type="CDD" id="cd17316">
    <property type="entry name" value="MFS_SV2_like"/>
    <property type="match status" value="1"/>
</dbReference>
<feature type="domain" description="Major facilitator superfamily (MFS) profile" evidence="7">
    <location>
        <begin position="12"/>
        <end position="394"/>
    </location>
</feature>
<dbReference type="Pfam" id="PF07690">
    <property type="entry name" value="MFS_1"/>
    <property type="match status" value="1"/>
</dbReference>
<comment type="subcellular location">
    <subcellularLocation>
        <location evidence="1">Cell membrane</location>
        <topology evidence="1">Multi-pass membrane protein</topology>
    </subcellularLocation>
</comment>
<evidence type="ECO:0000256" key="3">
    <source>
        <dbReference type="ARBA" id="ARBA00022692"/>
    </source>
</evidence>
<feature type="transmembrane region" description="Helical" evidence="6">
    <location>
        <begin position="305"/>
        <end position="327"/>
    </location>
</feature>
<dbReference type="Proteomes" id="UP000613452">
    <property type="component" value="Unassembled WGS sequence"/>
</dbReference>
<sequence length="399" mass="43689">MGKVKEISKRKLLGIAGLGWLFDAMDVGMLSFVMVALQKDWGLSTQEMGWIGSINSIGMAVGALVFGILSDKIGRKSVFIITLLLFSIGSGLTALTTTLAMFLVLRFLIGMGLGGELPVASTLVSESVEAHERGKIVVLLESFWAGGWLIAALISYFVIPKYGWEVAMILSAIPALYALYLRWNLPDSPRFQKVEKRPSVIENIKSVWSGEYRKATIMLWILWFSVVFSYYGMFLWLPSVMVLKGFSLIKSFQYVLIMTLAQLPGYFTAAWFIERLGRKFVLVTYLIGTACSAYLFGVAESLTVLIVAGMLLSFFNLGAWGALYAYTPEQYPTVIRGTGAGMAAAFGRIGGILGPLLVGYLVASQASLSLIFTIFCGSILIGVFAVIILGQETKQRELV</sequence>
<proteinExistence type="predicted"/>
<reference evidence="10" key="3">
    <citation type="submission" date="2023-02" db="EMBL/GenBank/DDBJ databases">
        <title>Complete Genome Sequence of Bacillus cereus sensu lato isolate BC38B from pepper closely related to the Bacillus anthracis clade.</title>
        <authorList>
            <person name="Abdelli M."/>
            <person name="Cerar Kisek T."/>
            <person name="Falaise C."/>
            <person name="Cumont A."/>
            <person name="Giraud M."/>
            <person name="Chatoux J."/>
            <person name="Rogee S."/>
            <person name="Dadvisard M."/>
            <person name="Larigauderie G."/>
            <person name="Raynaud F."/>
            <person name="Godic Torkar K."/>
            <person name="Ramisse V."/>
        </authorList>
    </citation>
    <scope>NUCLEOTIDE SEQUENCE</scope>
    <source>
        <strain evidence="10">BC38B</strain>
    </source>
</reference>